<name>A0A5P6PHF6_9BRAD</name>
<dbReference type="EMBL" id="CP044543">
    <property type="protein sequence ID" value="QFI76793.1"/>
    <property type="molecule type" value="Genomic_DNA"/>
</dbReference>
<dbReference type="RefSeq" id="WP_049820108.1">
    <property type="nucleotide sequence ID" value="NZ_CP044543.1"/>
</dbReference>
<sequence length="167" mass="18234">MLTKQASKHDTDFYGWTQEQAGILGATSPADTRLDIDNLAEEIEGMGRAEVLAISSLLRQTLIHLLKSALEPESQTLTRWFEEIVTFQGDAVLAFSPGLKRRLDLEKIWRVACNAATRTLENRGVVGPQLPSTCPLSLHDLLDPEFDPGAATQVLSAAIQSVAKHGI</sequence>
<dbReference type="InterPro" id="IPR002636">
    <property type="entry name" value="DUF29"/>
</dbReference>
<dbReference type="Gene3D" id="1.20.1220.20">
    <property type="entry name" value="Uncharcterised protein PF01724"/>
    <property type="match status" value="1"/>
</dbReference>
<dbReference type="PANTHER" id="PTHR34235">
    <property type="entry name" value="SLR1203 PROTEIN-RELATED"/>
    <property type="match status" value="1"/>
</dbReference>
<dbReference type="OrthoDB" id="425753at2"/>
<evidence type="ECO:0000313" key="2">
    <source>
        <dbReference type="Proteomes" id="UP000325641"/>
    </source>
</evidence>
<protein>
    <submittedName>
        <fullName evidence="1">DUF29 domain-containing protein</fullName>
    </submittedName>
</protein>
<organism evidence="1 2">
    <name type="scientific">Bradyrhizobium betae</name>
    <dbReference type="NCBI Taxonomy" id="244734"/>
    <lineage>
        <taxon>Bacteria</taxon>
        <taxon>Pseudomonadati</taxon>
        <taxon>Pseudomonadota</taxon>
        <taxon>Alphaproteobacteria</taxon>
        <taxon>Hyphomicrobiales</taxon>
        <taxon>Nitrobacteraceae</taxon>
        <taxon>Bradyrhizobium</taxon>
    </lineage>
</organism>
<dbReference type="Pfam" id="PF01724">
    <property type="entry name" value="DUF29"/>
    <property type="match status" value="1"/>
</dbReference>
<proteinExistence type="predicted"/>
<dbReference type="KEGG" id="bbet:F8237_32965"/>
<dbReference type="Proteomes" id="UP000325641">
    <property type="component" value="Chromosome"/>
</dbReference>
<dbReference type="PANTHER" id="PTHR34235:SF4">
    <property type="entry name" value="SLR0291 PROTEIN"/>
    <property type="match status" value="1"/>
</dbReference>
<dbReference type="AlphaFoldDB" id="A0A5P6PHF6"/>
<evidence type="ECO:0000313" key="1">
    <source>
        <dbReference type="EMBL" id="QFI76793.1"/>
    </source>
</evidence>
<accession>A0A5P6PHF6</accession>
<gene>
    <name evidence="1" type="ORF">F8237_32965</name>
</gene>
<reference evidence="2" key="1">
    <citation type="submission" date="2019-10" db="EMBL/GenBank/DDBJ databases">
        <title>Complete Genome Sequence of Bradyrhizobium betae type strain PL7HG1T.</title>
        <authorList>
            <person name="Bromfield E.S.P."/>
            <person name="Cloutier S."/>
        </authorList>
    </citation>
    <scope>NUCLEOTIDE SEQUENCE [LARGE SCALE GENOMIC DNA]</scope>
    <source>
        <strain evidence="2">PL7HG1</strain>
    </source>
</reference>